<evidence type="ECO:0000313" key="2">
    <source>
        <dbReference type="EMBL" id="TFC78999.1"/>
    </source>
</evidence>
<dbReference type="OrthoDB" id="2594539at2"/>
<dbReference type="RefSeq" id="WP_134370485.1">
    <property type="nucleotide sequence ID" value="NZ_SOGN01000047.1"/>
</dbReference>
<dbReference type="Proteomes" id="UP000298433">
    <property type="component" value="Unassembled WGS sequence"/>
</dbReference>
<evidence type="ECO:0000313" key="3">
    <source>
        <dbReference type="Proteomes" id="UP000298433"/>
    </source>
</evidence>
<dbReference type="InterPro" id="IPR007569">
    <property type="entry name" value="DUF559"/>
</dbReference>
<dbReference type="InterPro" id="IPR011335">
    <property type="entry name" value="Restrct_endonuc-II-like"/>
</dbReference>
<dbReference type="AlphaFoldDB" id="A0A4V3IHT4"/>
<dbReference type="EMBL" id="SOGN01000047">
    <property type="protein sequence ID" value="TFC78999.1"/>
    <property type="molecule type" value="Genomic_DNA"/>
</dbReference>
<comment type="caution">
    <text evidence="2">The sequence shown here is derived from an EMBL/GenBank/DDBJ whole genome shotgun (WGS) entry which is preliminary data.</text>
</comment>
<accession>A0A4V3IHT4</accession>
<organism evidence="2 3">
    <name type="scientific">Cryobacterium cheniae</name>
    <dbReference type="NCBI Taxonomy" id="1259262"/>
    <lineage>
        <taxon>Bacteria</taxon>
        <taxon>Bacillati</taxon>
        <taxon>Actinomycetota</taxon>
        <taxon>Actinomycetes</taxon>
        <taxon>Micrococcales</taxon>
        <taxon>Microbacteriaceae</taxon>
        <taxon>Cryobacterium</taxon>
    </lineage>
</organism>
<name>A0A4V3IHT4_9MICO</name>
<protein>
    <submittedName>
        <fullName evidence="2">DUF559 domain-containing protein</fullName>
    </submittedName>
</protein>
<evidence type="ECO:0000259" key="1">
    <source>
        <dbReference type="Pfam" id="PF04480"/>
    </source>
</evidence>
<reference evidence="2 3" key="1">
    <citation type="submission" date="2019-03" db="EMBL/GenBank/DDBJ databases">
        <title>Genomics of glacier-inhabiting Cryobacterium strains.</title>
        <authorList>
            <person name="Liu Q."/>
            <person name="Xin Y.-H."/>
        </authorList>
    </citation>
    <scope>NUCLEOTIDE SEQUENCE [LARGE SCALE GENOMIC DNA]</scope>
    <source>
        <strain evidence="2 3">TMT2-48-2</strain>
    </source>
</reference>
<dbReference type="Pfam" id="PF04480">
    <property type="entry name" value="DUF559"/>
    <property type="match status" value="1"/>
</dbReference>
<gene>
    <name evidence="2" type="ORF">E3T23_11370</name>
</gene>
<dbReference type="Gene3D" id="3.40.960.10">
    <property type="entry name" value="VSR Endonuclease"/>
    <property type="match status" value="1"/>
</dbReference>
<dbReference type="SUPFAM" id="SSF52980">
    <property type="entry name" value="Restriction endonuclease-like"/>
    <property type="match status" value="1"/>
</dbReference>
<keyword evidence="3" id="KW-1185">Reference proteome</keyword>
<proteinExistence type="predicted"/>
<feature type="domain" description="DUF559" evidence="1">
    <location>
        <begin position="221"/>
        <end position="284"/>
    </location>
</feature>
<sequence>MTPFTSLDFGPRRIVHRHDLISAGMTGAQITLAVRSGSLLRVRRDHYARPGTDRHTMEAVCVGGRLACVSAANELGIFAFDAQFTHLHVEREGSRLRAPHSRFVRLAEARRDGVELHWGPLLDSGDGTEYCVGPRDALAQIIQCQPRNFALAALDTALHEGQIGSADVPDIFAHVPAKYRALRFRIDARSDAGQETVLRQLILDAGLRCDIQVRIDRVGRVDLLVEGCVVVEADSHQFHKSWSDHIRDRTRDRLLAELGYPSLRVLYRDIMFDPAGVVKAIRNLVNLCHFGSAHA</sequence>